<proteinExistence type="predicted"/>
<organism evidence="4 5">
    <name type="scientific">Pseudallescheria apiosperma</name>
    <name type="common">Scedosporium apiospermum</name>
    <dbReference type="NCBI Taxonomy" id="563466"/>
    <lineage>
        <taxon>Eukaryota</taxon>
        <taxon>Fungi</taxon>
        <taxon>Dikarya</taxon>
        <taxon>Ascomycota</taxon>
        <taxon>Pezizomycotina</taxon>
        <taxon>Sordariomycetes</taxon>
        <taxon>Hypocreomycetidae</taxon>
        <taxon>Microascales</taxon>
        <taxon>Microascaceae</taxon>
        <taxon>Scedosporium</taxon>
    </lineage>
</organism>
<dbReference type="SUPFAM" id="SSF75304">
    <property type="entry name" value="Amidase signature (AS) enzymes"/>
    <property type="match status" value="1"/>
</dbReference>
<dbReference type="RefSeq" id="XP_016645349.1">
    <property type="nucleotide sequence ID" value="XM_016785052.1"/>
</dbReference>
<dbReference type="HOGENOM" id="CLU_339851_0_0_1"/>
<dbReference type="InterPro" id="IPR036928">
    <property type="entry name" value="AS_sf"/>
</dbReference>
<dbReference type="InterPro" id="IPR023631">
    <property type="entry name" value="Amidase_dom"/>
</dbReference>
<name>A0A084GDY8_PSEDA</name>
<dbReference type="InterPro" id="IPR046347">
    <property type="entry name" value="bZIP_sf"/>
</dbReference>
<dbReference type="VEuPathDB" id="FungiDB:SAPIO_CDS1884"/>
<keyword evidence="1" id="KW-0175">Coiled coil</keyword>
<dbReference type="Gene3D" id="3.90.1300.10">
    <property type="entry name" value="Amidase signature (AS) domain"/>
    <property type="match status" value="2"/>
</dbReference>
<dbReference type="Gene3D" id="1.20.5.170">
    <property type="match status" value="1"/>
</dbReference>
<dbReference type="PANTHER" id="PTHR42678:SF34">
    <property type="entry name" value="OS04G0183300 PROTEIN"/>
    <property type="match status" value="1"/>
</dbReference>
<dbReference type="Proteomes" id="UP000028545">
    <property type="component" value="Unassembled WGS sequence"/>
</dbReference>
<evidence type="ECO:0000313" key="4">
    <source>
        <dbReference type="EMBL" id="KEZ45550.1"/>
    </source>
</evidence>
<protein>
    <recommendedName>
        <fullName evidence="3">Amidase domain-containing protein</fullName>
    </recommendedName>
</protein>
<evidence type="ECO:0000259" key="3">
    <source>
        <dbReference type="Pfam" id="PF01425"/>
    </source>
</evidence>
<dbReference type="CDD" id="cd14688">
    <property type="entry name" value="bZIP_YAP"/>
    <property type="match status" value="1"/>
</dbReference>
<dbReference type="GO" id="GO:0003700">
    <property type="term" value="F:DNA-binding transcription factor activity"/>
    <property type="evidence" value="ECO:0007669"/>
    <property type="project" value="InterPro"/>
</dbReference>
<comment type="caution">
    <text evidence="4">The sequence shown here is derived from an EMBL/GenBank/DDBJ whole genome shotgun (WGS) entry which is preliminary data.</text>
</comment>
<feature type="domain" description="Amidase" evidence="3">
    <location>
        <begin position="358"/>
        <end position="575"/>
    </location>
</feature>
<gene>
    <name evidence="4" type="ORF">SAPIO_CDS1884</name>
</gene>
<dbReference type="SUPFAM" id="SSF57959">
    <property type="entry name" value="Leucine zipper domain"/>
    <property type="match status" value="1"/>
</dbReference>
<dbReference type="KEGG" id="sapo:SAPIO_CDS1884"/>
<accession>A0A084GDY8</accession>
<dbReference type="PANTHER" id="PTHR42678">
    <property type="entry name" value="AMIDASE"/>
    <property type="match status" value="1"/>
</dbReference>
<keyword evidence="5" id="KW-1185">Reference proteome</keyword>
<reference evidence="4 5" key="1">
    <citation type="journal article" date="2014" name="Genome Announc.">
        <title>Draft genome sequence of the pathogenic fungus Scedosporium apiospermum.</title>
        <authorList>
            <person name="Vandeputte P."/>
            <person name="Ghamrawi S."/>
            <person name="Rechenmann M."/>
            <person name="Iltis A."/>
            <person name="Giraud S."/>
            <person name="Fleury M."/>
            <person name="Thornton C."/>
            <person name="Delhaes L."/>
            <person name="Meyer W."/>
            <person name="Papon N."/>
            <person name="Bouchara J.P."/>
        </authorList>
    </citation>
    <scope>NUCLEOTIDE SEQUENCE [LARGE SCALE GENOMIC DNA]</scope>
    <source>
        <strain evidence="4 5">IHEM 14462</strain>
    </source>
</reference>
<dbReference type="EMBL" id="JOWA01000077">
    <property type="protein sequence ID" value="KEZ45550.1"/>
    <property type="molecule type" value="Genomic_DNA"/>
</dbReference>
<evidence type="ECO:0000256" key="2">
    <source>
        <dbReference type="SAM" id="MobiDB-lite"/>
    </source>
</evidence>
<evidence type="ECO:0000256" key="1">
    <source>
        <dbReference type="SAM" id="Coils"/>
    </source>
</evidence>
<dbReference type="OrthoDB" id="566138at2759"/>
<evidence type="ECO:0000313" key="5">
    <source>
        <dbReference type="Proteomes" id="UP000028545"/>
    </source>
</evidence>
<feature type="region of interest" description="Disordered" evidence="2">
    <location>
        <begin position="28"/>
        <end position="65"/>
    </location>
</feature>
<sequence>MTGGDDENRPSFSKFWKRTKAAGKQTQFVFVSPEGSSKDEAQTPTAEEKAQARRAQVRKAQTEHRQRKVNYVKKLELDVNRLRDAIAEAEVDVAKLRKENAEMKSGLASIDPETAWKNKPLPSLPGIAEGGAQQLDDLGDLADLDLNAFDFSLPLDSASISSSDMLACLGMDDTMQKPCYRIASSPSRSLPTSSGSPWTFPNSPPLSTQKEDLAINFILALEHVCWDHLHLTNFPAHSDDADDQCGHTLLASTFCLASAPSSVYDDRAQFQQTPSEAPSSPWPTAGLTLQNLHRLAASLHLDDKELTPVQGWFELASRYTEDVLLNKSVMESLKLDIHDLSIAELQRHMIDGKFSAWDLTECYLERIRRLNPVLKAVIEVNPDALTIADERDIERKKGTMRGPLHGIPYLVKDNICTKDKMQTTAGSRALIGTAVDSDAVVVAKLREAGAVLLGHANLSEWACMRTSYYSEGYSGRGGQCRNPHNLAEHPGGSSSGSAVAVAISMCAFALGTETDGSVTYPSDRNGVVGLKPTLGVTSRRGVIPESHNLDVVGPIAKNVEDAAVVLSVISGECDQEAPVGVKGSEICNALDKGAIDRIRKSGAEVFEDVDFPSAEDIIPPVGWDWNYPREPSKSEFTVVKTDFYNQLKAYLASLAENPWNLESLEDIIEFNKKNAEDEGGLPGLHGAWPMGQDNFHRCADSRGIEDEAYHSAVDYIRQKSREEGIDAVLRSKGGLLDGILVPIQADGGVANQVAAKAGYPAITIPVAVNKDDDVPFGLVIIQTAGREDLLIKYGSAIEHLIRGRPRARFLNIDADNYMYVGVPPDGGDDARMSSSD</sequence>
<dbReference type="GeneID" id="27720956"/>
<dbReference type="Pfam" id="PF01425">
    <property type="entry name" value="Amidase"/>
    <property type="match status" value="1"/>
</dbReference>
<feature type="coiled-coil region" evidence="1">
    <location>
        <begin position="72"/>
        <end position="106"/>
    </location>
</feature>
<feature type="compositionally biased region" description="Basic and acidic residues" evidence="2">
    <location>
        <begin position="36"/>
        <end position="51"/>
    </location>
</feature>
<dbReference type="AlphaFoldDB" id="A0A084GDY8"/>